<evidence type="ECO:0000313" key="1">
    <source>
        <dbReference type="EMBL" id="QJA63889.1"/>
    </source>
</evidence>
<protein>
    <submittedName>
        <fullName evidence="1">Uncharacterized protein</fullName>
    </submittedName>
</protein>
<dbReference type="EMBL" id="MT141508">
    <property type="protein sequence ID" value="QJA63889.1"/>
    <property type="molecule type" value="Genomic_DNA"/>
</dbReference>
<dbReference type="EMBL" id="MT142467">
    <property type="protein sequence ID" value="QJA81701.1"/>
    <property type="molecule type" value="Genomic_DNA"/>
</dbReference>
<organism evidence="1">
    <name type="scientific">viral metagenome</name>
    <dbReference type="NCBI Taxonomy" id="1070528"/>
    <lineage>
        <taxon>unclassified sequences</taxon>
        <taxon>metagenomes</taxon>
        <taxon>organismal metagenomes</taxon>
    </lineage>
</organism>
<evidence type="ECO:0000313" key="2">
    <source>
        <dbReference type="EMBL" id="QJA81701.1"/>
    </source>
</evidence>
<dbReference type="AlphaFoldDB" id="A0A6M3J1V8"/>
<name>A0A6M3J1V8_9ZZZZ</name>
<reference evidence="1" key="1">
    <citation type="submission" date="2020-03" db="EMBL/GenBank/DDBJ databases">
        <title>The deep terrestrial virosphere.</title>
        <authorList>
            <person name="Holmfeldt K."/>
            <person name="Nilsson E."/>
            <person name="Simone D."/>
            <person name="Lopez-Fernandez M."/>
            <person name="Wu X."/>
            <person name="de Brujin I."/>
            <person name="Lundin D."/>
            <person name="Andersson A."/>
            <person name="Bertilsson S."/>
            <person name="Dopson M."/>
        </authorList>
    </citation>
    <scope>NUCLEOTIDE SEQUENCE</scope>
    <source>
        <strain evidence="2">MM415A00502</strain>
        <strain evidence="1">MM415B00571</strain>
    </source>
</reference>
<gene>
    <name evidence="2" type="ORF">MM415A00502_0025</name>
    <name evidence="1" type="ORF">MM415B00571_0035</name>
</gene>
<proteinExistence type="predicted"/>
<sequence length="69" mass="7990">MRTVQATSVQDYLDRYYKKARYIGRGAEYAAALLKSYEAEYEKFGYVCTSLHDNVTGEFIAWPTYPTAF</sequence>
<accession>A0A6M3J1V8</accession>